<proteinExistence type="predicted"/>
<organism evidence="1 2">
    <name type="scientific">Sistotremastrum suecicum HHB10207 ss-3</name>
    <dbReference type="NCBI Taxonomy" id="1314776"/>
    <lineage>
        <taxon>Eukaryota</taxon>
        <taxon>Fungi</taxon>
        <taxon>Dikarya</taxon>
        <taxon>Basidiomycota</taxon>
        <taxon>Agaricomycotina</taxon>
        <taxon>Agaricomycetes</taxon>
        <taxon>Sistotremastrales</taxon>
        <taxon>Sistotremastraceae</taxon>
        <taxon>Sistotremastrum</taxon>
    </lineage>
</organism>
<evidence type="ECO:0000313" key="1">
    <source>
        <dbReference type="EMBL" id="KZT33552.1"/>
    </source>
</evidence>
<evidence type="ECO:0000313" key="2">
    <source>
        <dbReference type="Proteomes" id="UP000076798"/>
    </source>
</evidence>
<keyword evidence="2" id="KW-1185">Reference proteome</keyword>
<dbReference type="Proteomes" id="UP000076798">
    <property type="component" value="Unassembled WGS sequence"/>
</dbReference>
<sequence length="426" mass="47428">MSSPPPPILPRRTSSRNPRIFTHGNGKLVPVQVANPAVCFLPFQILGSHIALRQLETDRAVGSTPRSPYPSGALVAEGGLLSRYSFASLPKDSASSPARSIRAQSEEIDSHHLRGRMQSRTVRELTPINSADAAERVVLHLLHERERLPDEMRDNSEGEIQCMMLKRGSQVFLRLTAQELNTLSQATSRQFSKLLEPSRYNTPEAEPTTLVIASPTLETLGGNSALTVDERFPDRADPVPVRKTYKGTQRSYHVWKENGVPALGVEIRAHRIIPRLQLAQAGDLYEIYCGDPSYPTVWVMQQGRWSSIAVKDQNPVLGQYVLHYTPEGGPSWVLRETRAKYERNLARQNRAWLKESKRYECQIMGSIQNVAHGEQSTTTTRHTLRVSLNAFLVSTSDAEAPVQTLLGIGIGMSTAKVGKLERLRIS</sequence>
<gene>
    <name evidence="1" type="ORF">SISSUDRAFT_1036952</name>
</gene>
<dbReference type="EMBL" id="KV428233">
    <property type="protein sequence ID" value="KZT33552.1"/>
    <property type="molecule type" value="Genomic_DNA"/>
</dbReference>
<reference evidence="1 2" key="1">
    <citation type="journal article" date="2016" name="Mol. Biol. Evol.">
        <title>Comparative Genomics of Early-Diverging Mushroom-Forming Fungi Provides Insights into the Origins of Lignocellulose Decay Capabilities.</title>
        <authorList>
            <person name="Nagy L.G."/>
            <person name="Riley R."/>
            <person name="Tritt A."/>
            <person name="Adam C."/>
            <person name="Daum C."/>
            <person name="Floudas D."/>
            <person name="Sun H."/>
            <person name="Yadav J.S."/>
            <person name="Pangilinan J."/>
            <person name="Larsson K.H."/>
            <person name="Matsuura K."/>
            <person name="Barry K."/>
            <person name="Labutti K."/>
            <person name="Kuo R."/>
            <person name="Ohm R.A."/>
            <person name="Bhattacharya S.S."/>
            <person name="Shirouzu T."/>
            <person name="Yoshinaga Y."/>
            <person name="Martin F.M."/>
            <person name="Grigoriev I.V."/>
            <person name="Hibbett D.S."/>
        </authorList>
    </citation>
    <scope>NUCLEOTIDE SEQUENCE [LARGE SCALE GENOMIC DNA]</scope>
    <source>
        <strain evidence="1 2">HHB10207 ss-3</strain>
    </source>
</reference>
<protein>
    <submittedName>
        <fullName evidence="1">Uncharacterized protein</fullName>
    </submittedName>
</protein>
<name>A0A165YS94_9AGAM</name>
<accession>A0A165YS94</accession>
<dbReference type="AlphaFoldDB" id="A0A165YS94"/>